<dbReference type="InterPro" id="IPR007375">
    <property type="entry name" value="SoxG"/>
</dbReference>
<dbReference type="Proteomes" id="UP001165641">
    <property type="component" value="Unassembled WGS sequence"/>
</dbReference>
<proteinExistence type="predicted"/>
<accession>A0ABT4ZAQ9</accession>
<sequence length="172" mass="18219">MAEALATIRRVEGMGMITLRGALEQIGPVVSDVTGIALPECRKITGAGDRQLGWMSPDELLCVMPVADLPAILAALQDGLTDRHALVLDMSDARVIYDIIGAHAEDVLAKLSPADLGAVGSDDLRRSRAAQTAAAFWRIESGFRVIGFRSTADYLGALLHNAAMPGSQLAPR</sequence>
<dbReference type="Gene3D" id="3.30.1360.120">
    <property type="entry name" value="Probable tRNA modification gtpase trme, domain 1"/>
    <property type="match status" value="1"/>
</dbReference>
<dbReference type="EMBL" id="JAQBIE010000003">
    <property type="protein sequence ID" value="MDB6176451.1"/>
    <property type="molecule type" value="Genomic_DNA"/>
</dbReference>
<keyword evidence="2" id="KW-1185">Reference proteome</keyword>
<reference evidence="1" key="1">
    <citation type="submission" date="2022-12" db="EMBL/GenBank/DDBJ databases">
        <title>Paracoccus onchidii sp. nov., isolated from a marine invertebrate from the South China Sea.</title>
        <authorList>
            <person name="Xu S."/>
            <person name="Liu Z."/>
            <person name="Xu Y."/>
        </authorList>
    </citation>
    <scope>NUCLEOTIDE SEQUENCE</scope>
    <source>
        <strain evidence="1">Z330</strain>
    </source>
</reference>
<comment type="caution">
    <text evidence="1">The sequence shown here is derived from an EMBL/GenBank/DDBJ whole genome shotgun (WGS) entry which is preliminary data.</text>
</comment>
<dbReference type="SUPFAM" id="SSF103025">
    <property type="entry name" value="Folate-binding domain"/>
    <property type="match status" value="1"/>
</dbReference>
<dbReference type="InterPro" id="IPR027266">
    <property type="entry name" value="TrmE/GcvT-like"/>
</dbReference>
<name>A0ABT4ZAQ9_9RHOB</name>
<gene>
    <name evidence="1" type="ORF">PAF17_02910</name>
</gene>
<evidence type="ECO:0000313" key="1">
    <source>
        <dbReference type="EMBL" id="MDB6176451.1"/>
    </source>
</evidence>
<dbReference type="Pfam" id="PF04268">
    <property type="entry name" value="SoxG"/>
    <property type="match status" value="1"/>
</dbReference>
<evidence type="ECO:0000313" key="2">
    <source>
        <dbReference type="Proteomes" id="UP001165641"/>
    </source>
</evidence>
<protein>
    <submittedName>
        <fullName evidence="1">Sarcosine oxidase subunit gamma</fullName>
    </submittedName>
</protein>
<dbReference type="Gene3D" id="3.30.70.1520">
    <property type="entry name" value="Heterotetrameric sarcosine oxidase"/>
    <property type="match status" value="1"/>
</dbReference>
<dbReference type="RefSeq" id="WP_271887585.1">
    <property type="nucleotide sequence ID" value="NZ_JAQBIE010000003.1"/>
</dbReference>
<organism evidence="1 2">
    <name type="scientific">Paracoccus onchidii</name>
    <dbReference type="NCBI Taxonomy" id="3017813"/>
    <lineage>
        <taxon>Bacteria</taxon>
        <taxon>Pseudomonadati</taxon>
        <taxon>Pseudomonadota</taxon>
        <taxon>Alphaproteobacteria</taxon>
        <taxon>Rhodobacterales</taxon>
        <taxon>Paracoccaceae</taxon>
        <taxon>Paracoccus</taxon>
    </lineage>
</organism>